<proteinExistence type="predicted"/>
<accession>A0A2Z7D9L7</accession>
<protein>
    <submittedName>
        <fullName evidence="2">Uncharacterized protein</fullName>
    </submittedName>
</protein>
<dbReference type="OrthoDB" id="1928787at2759"/>
<feature type="region of interest" description="Disordered" evidence="1">
    <location>
        <begin position="21"/>
        <end position="42"/>
    </location>
</feature>
<sequence>MTNKIIQKTLQNLKTVLQQRRQKQPQTPLLIPISPREPPTKGEELCSCKKNSTNAADQKGFKGLKEEKKTITYSVVKQEESSFLAVHALAQKMNDLELMDVNDDEDQVSDLEEVFHYYSLITCPVYLEIVDRFFMDMYSEYIVPHLSKSVNSSMRELGSASRHGSMRKLGGLASAHCSRRSLGPLKL</sequence>
<keyword evidence="3" id="KW-1185">Reference proteome</keyword>
<dbReference type="AlphaFoldDB" id="A0A2Z7D9L7"/>
<dbReference type="EMBL" id="KQ988415">
    <property type="protein sequence ID" value="KZV56101.1"/>
    <property type="molecule type" value="Genomic_DNA"/>
</dbReference>
<dbReference type="PANTHER" id="PTHR35461:SF1">
    <property type="entry name" value="LOW PROTEIN: ATP-DEPENDENT RNA HELICASE-LIKE PROTEIN"/>
    <property type="match status" value="1"/>
</dbReference>
<dbReference type="PANTHER" id="PTHR35461">
    <property type="entry name" value="BNAANNG14610D PROTEIN"/>
    <property type="match status" value="1"/>
</dbReference>
<dbReference type="Proteomes" id="UP000250235">
    <property type="component" value="Unassembled WGS sequence"/>
</dbReference>
<evidence type="ECO:0000313" key="2">
    <source>
        <dbReference type="EMBL" id="KZV56101.1"/>
    </source>
</evidence>
<organism evidence="2 3">
    <name type="scientific">Dorcoceras hygrometricum</name>
    <dbReference type="NCBI Taxonomy" id="472368"/>
    <lineage>
        <taxon>Eukaryota</taxon>
        <taxon>Viridiplantae</taxon>
        <taxon>Streptophyta</taxon>
        <taxon>Embryophyta</taxon>
        <taxon>Tracheophyta</taxon>
        <taxon>Spermatophyta</taxon>
        <taxon>Magnoliopsida</taxon>
        <taxon>eudicotyledons</taxon>
        <taxon>Gunneridae</taxon>
        <taxon>Pentapetalae</taxon>
        <taxon>asterids</taxon>
        <taxon>lamiids</taxon>
        <taxon>Lamiales</taxon>
        <taxon>Gesneriaceae</taxon>
        <taxon>Didymocarpoideae</taxon>
        <taxon>Trichosporeae</taxon>
        <taxon>Loxocarpinae</taxon>
        <taxon>Dorcoceras</taxon>
    </lineage>
</organism>
<gene>
    <name evidence="2" type="ORF">F511_06118</name>
</gene>
<reference evidence="2 3" key="1">
    <citation type="journal article" date="2015" name="Proc. Natl. Acad. Sci. U.S.A.">
        <title>The resurrection genome of Boea hygrometrica: A blueprint for survival of dehydration.</title>
        <authorList>
            <person name="Xiao L."/>
            <person name="Yang G."/>
            <person name="Zhang L."/>
            <person name="Yang X."/>
            <person name="Zhao S."/>
            <person name="Ji Z."/>
            <person name="Zhou Q."/>
            <person name="Hu M."/>
            <person name="Wang Y."/>
            <person name="Chen M."/>
            <person name="Xu Y."/>
            <person name="Jin H."/>
            <person name="Xiao X."/>
            <person name="Hu G."/>
            <person name="Bao F."/>
            <person name="Hu Y."/>
            <person name="Wan P."/>
            <person name="Li L."/>
            <person name="Deng X."/>
            <person name="Kuang T."/>
            <person name="Xiang C."/>
            <person name="Zhu J.K."/>
            <person name="Oliver M.J."/>
            <person name="He Y."/>
        </authorList>
    </citation>
    <scope>NUCLEOTIDE SEQUENCE [LARGE SCALE GENOMIC DNA]</scope>
    <source>
        <strain evidence="3">cv. XS01</strain>
    </source>
</reference>
<evidence type="ECO:0000313" key="3">
    <source>
        <dbReference type="Proteomes" id="UP000250235"/>
    </source>
</evidence>
<name>A0A2Z7D9L7_9LAMI</name>
<evidence type="ECO:0000256" key="1">
    <source>
        <dbReference type="SAM" id="MobiDB-lite"/>
    </source>
</evidence>